<feature type="region of interest" description="Disordered" evidence="3">
    <location>
        <begin position="1"/>
        <end position="146"/>
    </location>
</feature>
<feature type="compositionally biased region" description="Basic and acidic residues" evidence="3">
    <location>
        <begin position="29"/>
        <end position="38"/>
    </location>
</feature>
<reference evidence="5" key="1">
    <citation type="submission" date="2022-06" db="EMBL/GenBank/DDBJ databases">
        <authorList>
            <consortium name="SYNGENTA / RWTH Aachen University"/>
        </authorList>
    </citation>
    <scope>NUCLEOTIDE SEQUENCE</scope>
</reference>
<evidence type="ECO:0000313" key="5">
    <source>
        <dbReference type="EMBL" id="CAH7666558.1"/>
    </source>
</evidence>
<evidence type="ECO:0000256" key="3">
    <source>
        <dbReference type="SAM" id="MobiDB-lite"/>
    </source>
</evidence>
<dbReference type="EMBL" id="CALTRL010000121">
    <property type="protein sequence ID" value="CAH7666558.1"/>
    <property type="molecule type" value="Genomic_DNA"/>
</dbReference>
<evidence type="ECO:0000313" key="6">
    <source>
        <dbReference type="Proteomes" id="UP001153365"/>
    </source>
</evidence>
<keyword evidence="6" id="KW-1185">Reference proteome</keyword>
<dbReference type="AlphaFoldDB" id="A0AAV0AGC5"/>
<organism evidence="5 6">
    <name type="scientific">Phakopsora pachyrhizi</name>
    <name type="common">Asian soybean rust disease fungus</name>
    <dbReference type="NCBI Taxonomy" id="170000"/>
    <lineage>
        <taxon>Eukaryota</taxon>
        <taxon>Fungi</taxon>
        <taxon>Dikarya</taxon>
        <taxon>Basidiomycota</taxon>
        <taxon>Pucciniomycotina</taxon>
        <taxon>Pucciniomycetes</taxon>
        <taxon>Pucciniales</taxon>
        <taxon>Phakopsoraceae</taxon>
        <taxon>Phakopsora</taxon>
    </lineage>
</organism>
<evidence type="ECO:0000256" key="1">
    <source>
        <dbReference type="ARBA" id="ARBA00022884"/>
    </source>
</evidence>
<feature type="compositionally biased region" description="Basic and acidic residues" evidence="3">
    <location>
        <begin position="136"/>
        <end position="146"/>
    </location>
</feature>
<feature type="region of interest" description="Disordered" evidence="3">
    <location>
        <begin position="223"/>
        <end position="357"/>
    </location>
</feature>
<dbReference type="PROSITE" id="PS50102">
    <property type="entry name" value="RRM"/>
    <property type="match status" value="1"/>
</dbReference>
<dbReference type="InterPro" id="IPR012677">
    <property type="entry name" value="Nucleotide-bd_a/b_plait_sf"/>
</dbReference>
<name>A0AAV0AGC5_PHAPC</name>
<feature type="compositionally biased region" description="Basic and acidic residues" evidence="3">
    <location>
        <begin position="267"/>
        <end position="296"/>
    </location>
</feature>
<comment type="caution">
    <text evidence="5">The sequence shown here is derived from an EMBL/GenBank/DDBJ whole genome shotgun (WGS) entry which is preliminary data.</text>
</comment>
<accession>A0AAV0AGC5</accession>
<feature type="compositionally biased region" description="Polar residues" evidence="3">
    <location>
        <begin position="348"/>
        <end position="357"/>
    </location>
</feature>
<evidence type="ECO:0000259" key="4">
    <source>
        <dbReference type="PROSITE" id="PS50102"/>
    </source>
</evidence>
<dbReference type="Gene3D" id="3.30.70.330">
    <property type="match status" value="1"/>
</dbReference>
<dbReference type="Proteomes" id="UP001153365">
    <property type="component" value="Unassembled WGS sequence"/>
</dbReference>
<feature type="compositionally biased region" description="Low complexity" evidence="3">
    <location>
        <begin position="76"/>
        <end position="86"/>
    </location>
</feature>
<feature type="compositionally biased region" description="Basic residues" evidence="3">
    <location>
        <begin position="126"/>
        <end position="135"/>
    </location>
</feature>
<sequence>MSDENQLKQKRLTKKQLKAAAFRSRKKIKEVLSSKSDDQLEVPEQDEDQEKQNQVSGRKIHKNDKKLEKSGKTKQNKNNDQSNSKNITGDTEKSNKQDDGDDNDDDSEKGDSSKESTDKVILGAAAKRRNRKKLSKLKEKNRDEKSSSKLILFIGNLPFDITKGQIQKFFLDHCDEEPIVRLMTDKSKPDSKPQNQRTKGCGFVEFKSSASLQKALRLHHTPIRTEFTGKESESSVGSSISKPRKINIELTAGGGGNSENRQKKINMSKERLSKQREKRIEQSLKQETEKRLKTGDQSDPSWDVSVKLGSNKRKRKDDGSADRDAKARLNDRANDQRPMKSLKPRPFTSGSNAIKLG</sequence>
<feature type="compositionally biased region" description="Acidic residues" evidence="3">
    <location>
        <begin position="39"/>
        <end position="49"/>
    </location>
</feature>
<gene>
    <name evidence="5" type="ORF">PPACK8108_LOCUS916</name>
</gene>
<feature type="compositionally biased region" description="Basic and acidic residues" evidence="3">
    <location>
        <begin position="316"/>
        <end position="338"/>
    </location>
</feature>
<dbReference type="SUPFAM" id="SSF54928">
    <property type="entry name" value="RNA-binding domain, RBD"/>
    <property type="match status" value="1"/>
</dbReference>
<feature type="compositionally biased region" description="Basic residues" evidence="3">
    <location>
        <begin position="8"/>
        <end position="28"/>
    </location>
</feature>
<feature type="compositionally biased region" description="Acidic residues" evidence="3">
    <location>
        <begin position="99"/>
        <end position="108"/>
    </location>
</feature>
<feature type="compositionally biased region" description="Basic and acidic residues" evidence="3">
    <location>
        <begin position="109"/>
        <end position="118"/>
    </location>
</feature>
<proteinExistence type="predicted"/>
<feature type="domain" description="RRM" evidence="4">
    <location>
        <begin position="150"/>
        <end position="253"/>
    </location>
</feature>
<dbReference type="PANTHER" id="PTHR23236">
    <property type="entry name" value="EUKARYOTIC TRANSLATION INITIATION FACTOR 4B/4H"/>
    <property type="match status" value="1"/>
</dbReference>
<evidence type="ECO:0000256" key="2">
    <source>
        <dbReference type="PROSITE-ProRule" id="PRU00176"/>
    </source>
</evidence>
<keyword evidence="1 2" id="KW-0694">RNA-binding</keyword>
<dbReference type="InterPro" id="IPR000504">
    <property type="entry name" value="RRM_dom"/>
</dbReference>
<dbReference type="PANTHER" id="PTHR23236:SF11">
    <property type="entry name" value="EUKARYOTIC TRANSLATION INITIATION FACTOR 4H"/>
    <property type="match status" value="1"/>
</dbReference>
<dbReference type="InterPro" id="IPR035979">
    <property type="entry name" value="RBD_domain_sf"/>
</dbReference>
<protein>
    <recommendedName>
        <fullName evidence="4">RRM domain-containing protein</fullName>
    </recommendedName>
</protein>
<dbReference type="GO" id="GO:0005730">
    <property type="term" value="C:nucleolus"/>
    <property type="evidence" value="ECO:0007669"/>
    <property type="project" value="TreeGrafter"/>
</dbReference>
<dbReference type="GO" id="GO:0003723">
    <property type="term" value="F:RNA binding"/>
    <property type="evidence" value="ECO:0007669"/>
    <property type="project" value="UniProtKB-UniRule"/>
</dbReference>
<dbReference type="SMART" id="SM00360">
    <property type="entry name" value="RRM"/>
    <property type="match status" value="1"/>
</dbReference>
<dbReference type="Pfam" id="PF00076">
    <property type="entry name" value="RRM_1"/>
    <property type="match status" value="1"/>
</dbReference>